<dbReference type="EMBL" id="JBHUMY010000030">
    <property type="protein sequence ID" value="MFD2662588.1"/>
    <property type="molecule type" value="Genomic_DNA"/>
</dbReference>
<evidence type="ECO:0000313" key="3">
    <source>
        <dbReference type="Proteomes" id="UP001597493"/>
    </source>
</evidence>
<dbReference type="Gene3D" id="3.40.630.30">
    <property type="match status" value="1"/>
</dbReference>
<evidence type="ECO:0000259" key="1">
    <source>
        <dbReference type="PROSITE" id="PS51186"/>
    </source>
</evidence>
<dbReference type="PANTHER" id="PTHR43233:SF1">
    <property type="entry name" value="FAMILY N-ACETYLTRANSFERASE, PUTATIVE (AFU_ORTHOLOGUE AFUA_6G03350)-RELATED"/>
    <property type="match status" value="1"/>
</dbReference>
<dbReference type="PROSITE" id="PS51186">
    <property type="entry name" value="GNAT"/>
    <property type="match status" value="1"/>
</dbReference>
<dbReference type="RefSeq" id="WP_379277117.1">
    <property type="nucleotide sequence ID" value="NZ_JBHUGT010000043.1"/>
</dbReference>
<gene>
    <name evidence="2" type="ORF">ACFSW5_20215</name>
</gene>
<sequence length="147" mass="15906">MHREIEEFTVPPEPEEYAALREAAGLSPKDVAKSAVGLPNSLFAVTLRDSGKLIGMGRVIGDGGCFFHVVDIAVDPAYQGRGLGKRIMRRITEYLDAHASSGAYVSLMADVPADHLYKQFGFVYGYPKSVGMYKLYKEADPGASSSS</sequence>
<evidence type="ECO:0000313" key="2">
    <source>
        <dbReference type="EMBL" id="MFD2662588.1"/>
    </source>
</evidence>
<name>A0ABW5R461_9BACL</name>
<dbReference type="InterPro" id="IPR053144">
    <property type="entry name" value="Acetyltransferase_Butenolide"/>
</dbReference>
<dbReference type="Pfam" id="PF00583">
    <property type="entry name" value="Acetyltransf_1"/>
    <property type="match status" value="1"/>
</dbReference>
<dbReference type="Proteomes" id="UP001597493">
    <property type="component" value="Unassembled WGS sequence"/>
</dbReference>
<accession>A0ABW5R461</accession>
<feature type="domain" description="N-acetyltransferase" evidence="1">
    <location>
        <begin position="3"/>
        <end position="140"/>
    </location>
</feature>
<organism evidence="2 3">
    <name type="scientific">Paenibacillus thailandensis</name>
    <dbReference type="NCBI Taxonomy" id="393250"/>
    <lineage>
        <taxon>Bacteria</taxon>
        <taxon>Bacillati</taxon>
        <taxon>Bacillota</taxon>
        <taxon>Bacilli</taxon>
        <taxon>Bacillales</taxon>
        <taxon>Paenibacillaceae</taxon>
        <taxon>Paenibacillus</taxon>
    </lineage>
</organism>
<keyword evidence="3" id="KW-1185">Reference proteome</keyword>
<dbReference type="SUPFAM" id="SSF55729">
    <property type="entry name" value="Acyl-CoA N-acyltransferases (Nat)"/>
    <property type="match status" value="1"/>
</dbReference>
<dbReference type="PANTHER" id="PTHR43233">
    <property type="entry name" value="FAMILY N-ACETYLTRANSFERASE, PUTATIVE (AFU_ORTHOLOGUE AFUA_6G03350)-RELATED"/>
    <property type="match status" value="1"/>
</dbReference>
<dbReference type="InterPro" id="IPR016181">
    <property type="entry name" value="Acyl_CoA_acyltransferase"/>
</dbReference>
<reference evidence="3" key="1">
    <citation type="journal article" date="2019" name="Int. J. Syst. Evol. Microbiol.">
        <title>The Global Catalogue of Microorganisms (GCM) 10K type strain sequencing project: providing services to taxonomists for standard genome sequencing and annotation.</title>
        <authorList>
            <consortium name="The Broad Institute Genomics Platform"/>
            <consortium name="The Broad Institute Genome Sequencing Center for Infectious Disease"/>
            <person name="Wu L."/>
            <person name="Ma J."/>
        </authorList>
    </citation>
    <scope>NUCLEOTIDE SEQUENCE [LARGE SCALE GENOMIC DNA]</scope>
    <source>
        <strain evidence="3">TISTR 1827</strain>
    </source>
</reference>
<proteinExistence type="predicted"/>
<dbReference type="InterPro" id="IPR000182">
    <property type="entry name" value="GNAT_dom"/>
</dbReference>
<protein>
    <submittedName>
        <fullName evidence="2">GNAT family N-acetyltransferase</fullName>
    </submittedName>
</protein>
<dbReference type="CDD" id="cd04301">
    <property type="entry name" value="NAT_SF"/>
    <property type="match status" value="1"/>
</dbReference>
<comment type="caution">
    <text evidence="2">The sequence shown here is derived from an EMBL/GenBank/DDBJ whole genome shotgun (WGS) entry which is preliminary data.</text>
</comment>